<evidence type="ECO:0000313" key="4">
    <source>
        <dbReference type="EMBL" id="CAK9081669.1"/>
    </source>
</evidence>
<dbReference type="PANTHER" id="PTHR19879:SF9">
    <property type="entry name" value="TRANSCRIPTION INITIATION FACTOR TFIID SUBUNIT 5"/>
    <property type="match status" value="1"/>
</dbReference>
<keyword evidence="1 3" id="KW-0853">WD repeat</keyword>
<organism evidence="4 5">
    <name type="scientific">Durusdinium trenchii</name>
    <dbReference type="NCBI Taxonomy" id="1381693"/>
    <lineage>
        <taxon>Eukaryota</taxon>
        <taxon>Sar</taxon>
        <taxon>Alveolata</taxon>
        <taxon>Dinophyceae</taxon>
        <taxon>Suessiales</taxon>
        <taxon>Symbiodiniaceae</taxon>
        <taxon>Durusdinium</taxon>
    </lineage>
</organism>
<dbReference type="PROSITE" id="PS00678">
    <property type="entry name" value="WD_REPEATS_1"/>
    <property type="match status" value="1"/>
</dbReference>
<dbReference type="EMBL" id="CAXAMM010038874">
    <property type="protein sequence ID" value="CAK9081669.1"/>
    <property type="molecule type" value="Genomic_DNA"/>
</dbReference>
<dbReference type="PANTHER" id="PTHR19879">
    <property type="entry name" value="TRANSCRIPTION INITIATION FACTOR TFIID"/>
    <property type="match status" value="1"/>
</dbReference>
<gene>
    <name evidence="4" type="ORF">SCF082_LOCUS38855</name>
</gene>
<feature type="repeat" description="WD" evidence="3">
    <location>
        <begin position="51"/>
        <end position="92"/>
    </location>
</feature>
<keyword evidence="5" id="KW-1185">Reference proteome</keyword>
<dbReference type="SUPFAM" id="SSF50978">
    <property type="entry name" value="WD40 repeat-like"/>
    <property type="match status" value="1"/>
</dbReference>
<dbReference type="Proteomes" id="UP001642464">
    <property type="component" value="Unassembled WGS sequence"/>
</dbReference>
<dbReference type="InterPro" id="IPR036322">
    <property type="entry name" value="WD40_repeat_dom_sf"/>
</dbReference>
<dbReference type="Gene3D" id="2.130.10.10">
    <property type="entry name" value="YVTN repeat-like/Quinoprotein amine dehydrogenase"/>
    <property type="match status" value="1"/>
</dbReference>
<dbReference type="InterPro" id="IPR019775">
    <property type="entry name" value="WD40_repeat_CS"/>
</dbReference>
<evidence type="ECO:0000256" key="3">
    <source>
        <dbReference type="PROSITE-ProRule" id="PRU00221"/>
    </source>
</evidence>
<evidence type="ECO:0000256" key="1">
    <source>
        <dbReference type="ARBA" id="ARBA00022574"/>
    </source>
</evidence>
<feature type="repeat" description="WD" evidence="3">
    <location>
        <begin position="93"/>
        <end position="127"/>
    </location>
</feature>
<reference evidence="4 5" key="1">
    <citation type="submission" date="2024-02" db="EMBL/GenBank/DDBJ databases">
        <authorList>
            <person name="Chen Y."/>
            <person name="Shah S."/>
            <person name="Dougan E. K."/>
            <person name="Thang M."/>
            <person name="Chan C."/>
        </authorList>
    </citation>
    <scope>NUCLEOTIDE SEQUENCE [LARGE SCALE GENOMIC DNA]</scope>
</reference>
<sequence length="127" mass="14635">MGNGHVLRRAQEIYSDFSTNEDRNYTKVYSLVPEVPDRYRSHRRFDKFRVHRGATRPVWAVAVAEVNMMLAAATSDHEVHLWDLDTMELKVSLKGHTDQVWEVKFATNETTLASASSDKTIRLWALS</sequence>
<accession>A0ABP0Q3T7</accession>
<evidence type="ECO:0000313" key="5">
    <source>
        <dbReference type="Proteomes" id="UP001642464"/>
    </source>
</evidence>
<dbReference type="PROSITE" id="PS50294">
    <property type="entry name" value="WD_REPEATS_REGION"/>
    <property type="match status" value="1"/>
</dbReference>
<dbReference type="InterPro" id="IPR015943">
    <property type="entry name" value="WD40/YVTN_repeat-like_dom_sf"/>
</dbReference>
<keyword evidence="2" id="KW-0677">Repeat</keyword>
<name>A0ABP0Q3T7_9DINO</name>
<comment type="caution">
    <text evidence="4">The sequence shown here is derived from an EMBL/GenBank/DDBJ whole genome shotgun (WGS) entry which is preliminary data.</text>
</comment>
<dbReference type="InterPro" id="IPR001680">
    <property type="entry name" value="WD40_rpt"/>
</dbReference>
<proteinExistence type="predicted"/>
<dbReference type="Pfam" id="PF00400">
    <property type="entry name" value="WD40"/>
    <property type="match status" value="2"/>
</dbReference>
<dbReference type="PROSITE" id="PS50082">
    <property type="entry name" value="WD_REPEATS_2"/>
    <property type="match status" value="2"/>
</dbReference>
<dbReference type="SMART" id="SM00320">
    <property type="entry name" value="WD40"/>
    <property type="match status" value="2"/>
</dbReference>
<evidence type="ECO:0000256" key="2">
    <source>
        <dbReference type="ARBA" id="ARBA00022737"/>
    </source>
</evidence>
<protein>
    <submittedName>
        <fullName evidence="4">Uncharacterized protein</fullName>
    </submittedName>
</protein>